<reference evidence="2 3" key="1">
    <citation type="submission" date="2018-03" db="EMBL/GenBank/DDBJ databases">
        <title>The draft genome of Mesorhizobium sp. 6GN-30.</title>
        <authorList>
            <person name="Liu L."/>
            <person name="Li L."/>
            <person name="Wang T."/>
            <person name="Zhang X."/>
            <person name="Liang L."/>
        </authorList>
    </citation>
    <scope>NUCLEOTIDE SEQUENCE [LARGE SCALE GENOMIC DNA]</scope>
    <source>
        <strain evidence="2 3">6GN30</strain>
    </source>
</reference>
<proteinExistence type="predicted"/>
<feature type="domain" description="PRISE-like Rossmann-fold" evidence="1">
    <location>
        <begin position="68"/>
        <end position="357"/>
    </location>
</feature>
<dbReference type="PANTHER" id="PTHR32487:SF0">
    <property type="entry name" value="3-OXO-DELTA(4,5)-STEROID 5-BETA-REDUCTASE"/>
    <property type="match status" value="1"/>
</dbReference>
<evidence type="ECO:0000313" key="2">
    <source>
        <dbReference type="EMBL" id="PSJ65337.1"/>
    </source>
</evidence>
<name>A0A2P7SSB4_9HYPH</name>
<dbReference type="Pfam" id="PF22917">
    <property type="entry name" value="PRISE"/>
    <property type="match status" value="1"/>
</dbReference>
<comment type="caution">
    <text evidence="2">The sequence shown here is derived from an EMBL/GenBank/DDBJ whole genome shotgun (WGS) entry which is preliminary data.</text>
</comment>
<dbReference type="InterPro" id="IPR055222">
    <property type="entry name" value="PRISE-like_Rossmann-fold"/>
</dbReference>
<dbReference type="PANTHER" id="PTHR32487">
    <property type="entry name" value="3-OXO-DELTA(4,5)-STEROID 5-BETA-REDUCTASE"/>
    <property type="match status" value="1"/>
</dbReference>
<dbReference type="InterPro" id="IPR036291">
    <property type="entry name" value="NAD(P)-bd_dom_sf"/>
</dbReference>
<dbReference type="AlphaFoldDB" id="A0A2P7SSB4"/>
<keyword evidence="3" id="KW-1185">Reference proteome</keyword>
<protein>
    <submittedName>
        <fullName evidence="2">NAD-dependent dehydratase</fullName>
    </submittedName>
</protein>
<sequence>MQKTALVVGISGMIGGNAARELLDNGWTVYGLSRNPTNDTAIAGVRPVAADLLDARSVDAALKDVAPTHVFFATWTRRPTEAENIQVNSAMVRNVLDALSPKKCVEHVELVTGLKHYLGPFDAYVSGGFRPQTPLREEQPRLDLPNFYYAQEDEVYAAARRDGFTWTVQRPHTVIGKAIGNAMNMGSTLAVYASICKETGRKFRWPGSEGQWNGICDVTDARVLARHLVWAATAPGARNEAFNVVNGDYFRWSWLWPRIADWFGVESVGWDGTIHPLEAEMADAPAVWAGMVAKYGLKEADLDRLASAWHTDLDLGRPIEIMTDMTKSREAGFLVFQSTEKSFTDLFAQLRQERLIP</sequence>
<evidence type="ECO:0000313" key="3">
    <source>
        <dbReference type="Proteomes" id="UP000241229"/>
    </source>
</evidence>
<dbReference type="CDD" id="cd08948">
    <property type="entry name" value="5beta-POR_like_SDR_a"/>
    <property type="match status" value="1"/>
</dbReference>
<gene>
    <name evidence="2" type="ORF">C7I84_03045</name>
</gene>
<dbReference type="SUPFAM" id="SSF51735">
    <property type="entry name" value="NAD(P)-binding Rossmann-fold domains"/>
    <property type="match status" value="1"/>
</dbReference>
<accession>A0A2P7SSB4</accession>
<dbReference type="OrthoDB" id="9779041at2"/>
<organism evidence="2 3">
    <name type="scientific">Kumtagia ephedrae</name>
    <dbReference type="NCBI Taxonomy" id="2116701"/>
    <lineage>
        <taxon>Bacteria</taxon>
        <taxon>Pseudomonadati</taxon>
        <taxon>Pseudomonadota</taxon>
        <taxon>Alphaproteobacteria</taxon>
        <taxon>Hyphomicrobiales</taxon>
        <taxon>Phyllobacteriaceae</taxon>
        <taxon>Kumtagia</taxon>
    </lineage>
</organism>
<dbReference type="Proteomes" id="UP000241229">
    <property type="component" value="Unassembled WGS sequence"/>
</dbReference>
<evidence type="ECO:0000259" key="1">
    <source>
        <dbReference type="Pfam" id="PF22917"/>
    </source>
</evidence>
<dbReference type="RefSeq" id="WP_106770677.1">
    <property type="nucleotide sequence ID" value="NZ_PXYK01000002.1"/>
</dbReference>
<dbReference type="EMBL" id="PXYK01000002">
    <property type="protein sequence ID" value="PSJ65337.1"/>
    <property type="molecule type" value="Genomic_DNA"/>
</dbReference>
<dbReference type="Gene3D" id="3.40.50.720">
    <property type="entry name" value="NAD(P)-binding Rossmann-like Domain"/>
    <property type="match status" value="1"/>
</dbReference>